<dbReference type="Gene3D" id="1.10.287.130">
    <property type="match status" value="1"/>
</dbReference>
<dbReference type="PANTHER" id="PTHR43047">
    <property type="entry name" value="TWO-COMPONENT HISTIDINE PROTEIN KINASE"/>
    <property type="match status" value="1"/>
</dbReference>
<dbReference type="CDD" id="cd16922">
    <property type="entry name" value="HATPase_EvgS-ArcB-TorS-like"/>
    <property type="match status" value="1"/>
</dbReference>
<comment type="catalytic activity">
    <reaction evidence="1">
        <text>ATP + protein L-histidine = ADP + protein N-phospho-L-histidine.</text>
        <dbReference type="EC" id="2.7.13.3"/>
    </reaction>
</comment>
<evidence type="ECO:0000259" key="8">
    <source>
        <dbReference type="PROSITE" id="PS50109"/>
    </source>
</evidence>
<dbReference type="SUPFAM" id="SSF55874">
    <property type="entry name" value="ATPase domain of HSP90 chaperone/DNA topoisomerase II/histidine kinase"/>
    <property type="match status" value="1"/>
</dbReference>
<dbReference type="PROSITE" id="PS50110">
    <property type="entry name" value="RESPONSE_REGULATORY"/>
    <property type="match status" value="1"/>
</dbReference>
<dbReference type="InterPro" id="IPR005467">
    <property type="entry name" value="His_kinase_dom"/>
</dbReference>
<dbReference type="SMART" id="SM00448">
    <property type="entry name" value="REC"/>
    <property type="match status" value="1"/>
</dbReference>
<evidence type="ECO:0000256" key="7">
    <source>
        <dbReference type="SAM" id="Phobius"/>
    </source>
</evidence>
<keyword evidence="7" id="KW-0812">Transmembrane</keyword>
<keyword evidence="7" id="KW-1133">Transmembrane helix</keyword>
<evidence type="ECO:0000256" key="2">
    <source>
        <dbReference type="ARBA" id="ARBA00012438"/>
    </source>
</evidence>
<dbReference type="SUPFAM" id="SSF52172">
    <property type="entry name" value="CheY-like"/>
    <property type="match status" value="1"/>
</dbReference>
<dbReference type="Gene3D" id="3.30.565.10">
    <property type="entry name" value="Histidine kinase-like ATPase, C-terminal domain"/>
    <property type="match status" value="1"/>
</dbReference>
<protein>
    <recommendedName>
        <fullName evidence="2">histidine kinase</fullName>
        <ecNumber evidence="2">2.7.13.3</ecNumber>
    </recommendedName>
</protein>
<dbReference type="STRING" id="221126.SAMN04489722_10396"/>
<organism evidence="10 11">
    <name type="scientific">Algibacter lectus</name>
    <dbReference type="NCBI Taxonomy" id="221126"/>
    <lineage>
        <taxon>Bacteria</taxon>
        <taxon>Pseudomonadati</taxon>
        <taxon>Bacteroidota</taxon>
        <taxon>Flavobacteriia</taxon>
        <taxon>Flavobacteriales</taxon>
        <taxon>Flavobacteriaceae</taxon>
        <taxon>Algibacter</taxon>
    </lineage>
</organism>
<dbReference type="PROSITE" id="PS50109">
    <property type="entry name" value="HIS_KIN"/>
    <property type="match status" value="1"/>
</dbReference>
<dbReference type="CDD" id="cd00082">
    <property type="entry name" value="HisKA"/>
    <property type="match status" value="1"/>
</dbReference>
<dbReference type="EC" id="2.7.13.3" evidence="2"/>
<gene>
    <name evidence="10" type="ORF">JCM19274_1088</name>
</gene>
<dbReference type="SMART" id="SM00387">
    <property type="entry name" value="HATPase_c"/>
    <property type="match status" value="1"/>
</dbReference>
<evidence type="ECO:0000256" key="5">
    <source>
        <dbReference type="ARBA" id="ARBA00022777"/>
    </source>
</evidence>
<evidence type="ECO:0000256" key="3">
    <source>
        <dbReference type="ARBA" id="ARBA00022553"/>
    </source>
</evidence>
<dbReference type="SUPFAM" id="SSF47226">
    <property type="entry name" value="Histidine-containing phosphotransfer domain, HPT domain"/>
    <property type="match status" value="1"/>
</dbReference>
<dbReference type="InterPro" id="IPR001789">
    <property type="entry name" value="Sig_transdc_resp-reg_receiver"/>
</dbReference>
<dbReference type="GO" id="GO:0000155">
    <property type="term" value="F:phosphorelay sensor kinase activity"/>
    <property type="evidence" value="ECO:0007669"/>
    <property type="project" value="InterPro"/>
</dbReference>
<dbReference type="Pfam" id="PF00512">
    <property type="entry name" value="HisKA"/>
    <property type="match status" value="1"/>
</dbReference>
<evidence type="ECO:0000313" key="11">
    <source>
        <dbReference type="Proteomes" id="UP000029643"/>
    </source>
</evidence>
<dbReference type="InterPro" id="IPR036097">
    <property type="entry name" value="HisK_dim/P_sf"/>
</dbReference>
<evidence type="ECO:0000256" key="6">
    <source>
        <dbReference type="PROSITE-ProRule" id="PRU00169"/>
    </source>
</evidence>
<dbReference type="InterPro" id="IPR036641">
    <property type="entry name" value="HPT_dom_sf"/>
</dbReference>
<feature type="transmembrane region" description="Helical" evidence="7">
    <location>
        <begin position="12"/>
        <end position="32"/>
    </location>
</feature>
<dbReference type="InterPro" id="IPR004358">
    <property type="entry name" value="Sig_transdc_His_kin-like_C"/>
</dbReference>
<dbReference type="Proteomes" id="UP000029643">
    <property type="component" value="Unassembled WGS sequence"/>
</dbReference>
<evidence type="ECO:0000256" key="4">
    <source>
        <dbReference type="ARBA" id="ARBA00022679"/>
    </source>
</evidence>
<dbReference type="CDD" id="cd17546">
    <property type="entry name" value="REC_hyHK_CKI1_RcsC-like"/>
    <property type="match status" value="1"/>
</dbReference>
<dbReference type="PRINTS" id="PR00344">
    <property type="entry name" value="BCTRLSENSOR"/>
</dbReference>
<feature type="domain" description="Histidine kinase" evidence="8">
    <location>
        <begin position="330"/>
        <end position="547"/>
    </location>
</feature>
<evidence type="ECO:0000313" key="10">
    <source>
        <dbReference type="EMBL" id="GAL78624.1"/>
    </source>
</evidence>
<dbReference type="Pfam" id="PF00072">
    <property type="entry name" value="Response_reg"/>
    <property type="match status" value="1"/>
</dbReference>
<name>A0A090WTC7_9FLAO</name>
<dbReference type="AlphaFoldDB" id="A0A090WTC7"/>
<dbReference type="SUPFAM" id="SSF47384">
    <property type="entry name" value="Homodimeric domain of signal transducing histidine kinase"/>
    <property type="match status" value="1"/>
</dbReference>
<dbReference type="InterPro" id="IPR011006">
    <property type="entry name" value="CheY-like_superfamily"/>
</dbReference>
<evidence type="ECO:0000256" key="1">
    <source>
        <dbReference type="ARBA" id="ARBA00000085"/>
    </source>
</evidence>
<keyword evidence="7" id="KW-0472">Membrane</keyword>
<dbReference type="Pfam" id="PF02518">
    <property type="entry name" value="HATPase_c"/>
    <property type="match status" value="1"/>
</dbReference>
<proteinExistence type="predicted"/>
<feature type="transmembrane region" description="Helical" evidence="7">
    <location>
        <begin position="277"/>
        <end position="298"/>
    </location>
</feature>
<sequence>MKYARRAITFKVIIGYIILASLATVSGGFLIFHEIKTFTSLQKEDITDRSKIIRAGSLIADIYENESLARAAIQLKSSEKFDEYVFENEQLLLKIDSLRSLINSDSQQHILDSIKVYVNQKFENIKELKELKTRDNADESINKAINKLTSIDSHLGKVSINDLVKNPDALDKKTRSNFEEYVKILNKYNPRDSIKQTDQVEIDSLLSISKSMLKDVQVKSNNQRVFLQKKESELIQNDLIIFRKLQQLLSALERDIVDYSSVINQQRELTINRSKNIILASAAISFIVIIIFSIIILNEFRKTQRYRKQLEEANETTSSLLKSREQLISMVSHDLRTPPLSTITGFSELLQQSVLEKKDKNYIEHISSASNYMGKLVDDLLEFSKLENGNITIESIPFNLENHIEEIVQHVKNSIKNKPVEFILEHDQSIENLIITDPFRLKQVLFNLVINAYKFTNEGSITVSSLLKEDVLEIKVSDTGVGINDNQKEHIFKEFAQADNNQNSNDKGFGLGLTISKKLVEILGGDLTLESELNKGSIFTLKIPVKRSNKPLNANNTSTEVLVKPIFNLKAIVVEDDASMQQFIYDVLKQYGIQAYVFGNAKNALDEIKQIDFDFVLTDIQLPKMNGIQFMEIIKTDTSYKNQPIIAMTGRVKMSTKDYLNNGFSEVIIKPFNSSKIQHVLESFFSSEGTYIKEKNINEEPIEPEGFSIVSLSTFFNNDTDAVKGILKTFLDDTKKNDELLTVAKNTNDINTINSLSHKMLTMFKQLNVEAVIPFLETFELSKTIENNDFIAFKKELEKFIRTLEDYIN</sequence>
<accession>A0A090WTC7</accession>
<comment type="caution">
    <text evidence="10">The sequence shown here is derived from an EMBL/GenBank/DDBJ whole genome shotgun (WGS) entry which is preliminary data.</text>
</comment>
<evidence type="ECO:0000259" key="9">
    <source>
        <dbReference type="PROSITE" id="PS50110"/>
    </source>
</evidence>
<keyword evidence="4" id="KW-0808">Transferase</keyword>
<dbReference type="PANTHER" id="PTHR43047:SF64">
    <property type="entry name" value="HISTIDINE KINASE CONTAINING CHEY-HOMOLOGOUS RECEIVER DOMAIN AND PAS DOMAIN-RELATED"/>
    <property type="match status" value="1"/>
</dbReference>
<dbReference type="FunFam" id="3.30.565.10:FF:000010">
    <property type="entry name" value="Sensor histidine kinase RcsC"/>
    <property type="match status" value="1"/>
</dbReference>
<dbReference type="Gene3D" id="3.40.50.2300">
    <property type="match status" value="1"/>
</dbReference>
<keyword evidence="5 10" id="KW-0418">Kinase</keyword>
<dbReference type="RefSeq" id="WP_042496286.1">
    <property type="nucleotide sequence ID" value="NZ_BBNU01000003.1"/>
</dbReference>
<reference evidence="10 11" key="1">
    <citation type="journal article" date="2014" name="Genome Announc.">
        <title>Draft Genome Sequences of Marine Flavobacterium Algibacter lectus Strains SS8 and NR4.</title>
        <authorList>
            <person name="Takatani N."/>
            <person name="Nakanishi M."/>
            <person name="Meirelles P."/>
            <person name="Mino S."/>
            <person name="Suda W."/>
            <person name="Oshima K."/>
            <person name="Hattori M."/>
            <person name="Ohkuma M."/>
            <person name="Hosokawa M."/>
            <person name="Miyashita K."/>
            <person name="Thompson F.L."/>
            <person name="Niwa A."/>
            <person name="Sawabe T."/>
            <person name="Sawabe T."/>
        </authorList>
    </citation>
    <scope>NUCLEOTIDE SEQUENCE [LARGE SCALE GENOMIC DNA]</scope>
    <source>
        <strain evidence="11">JCM19274</strain>
    </source>
</reference>
<dbReference type="InterPro" id="IPR003661">
    <property type="entry name" value="HisK_dim/P_dom"/>
</dbReference>
<feature type="modified residue" description="4-aspartylphosphate" evidence="6">
    <location>
        <position position="619"/>
    </location>
</feature>
<dbReference type="InterPro" id="IPR003594">
    <property type="entry name" value="HATPase_dom"/>
</dbReference>
<feature type="domain" description="Response regulatory" evidence="9">
    <location>
        <begin position="570"/>
        <end position="685"/>
    </location>
</feature>
<dbReference type="EMBL" id="BBNU01000003">
    <property type="protein sequence ID" value="GAL78624.1"/>
    <property type="molecule type" value="Genomic_DNA"/>
</dbReference>
<keyword evidence="3 6" id="KW-0597">Phosphoprotein</keyword>
<dbReference type="SMART" id="SM00388">
    <property type="entry name" value="HisKA"/>
    <property type="match status" value="1"/>
</dbReference>
<dbReference type="InterPro" id="IPR036890">
    <property type="entry name" value="HATPase_C_sf"/>
</dbReference>